<dbReference type="STRING" id="1219043.SCH01S_35_00430"/>
<evidence type="ECO:0000313" key="5">
    <source>
        <dbReference type="Proteomes" id="UP000033202"/>
    </source>
</evidence>
<evidence type="ECO:0000259" key="3">
    <source>
        <dbReference type="PROSITE" id="PS51186"/>
    </source>
</evidence>
<dbReference type="RefSeq" id="WP_245612205.1">
    <property type="nucleotide sequence ID" value="NZ_BBWU01000035.1"/>
</dbReference>
<dbReference type="Pfam" id="PF00583">
    <property type="entry name" value="Acetyltransf_1"/>
    <property type="match status" value="1"/>
</dbReference>
<organism evidence="4 5">
    <name type="scientific">Sphingomonas changbaiensis NBRC 104936</name>
    <dbReference type="NCBI Taxonomy" id="1219043"/>
    <lineage>
        <taxon>Bacteria</taxon>
        <taxon>Pseudomonadati</taxon>
        <taxon>Pseudomonadota</taxon>
        <taxon>Alphaproteobacteria</taxon>
        <taxon>Sphingomonadales</taxon>
        <taxon>Sphingomonadaceae</taxon>
        <taxon>Sphingomonas</taxon>
    </lineage>
</organism>
<dbReference type="EMBL" id="BBWU01000035">
    <property type="protein sequence ID" value="GAO39608.1"/>
    <property type="molecule type" value="Genomic_DNA"/>
</dbReference>
<dbReference type="PROSITE" id="PS51186">
    <property type="entry name" value="GNAT"/>
    <property type="match status" value="1"/>
</dbReference>
<dbReference type="PANTHER" id="PTHR43877">
    <property type="entry name" value="AMINOALKYLPHOSPHONATE N-ACETYLTRANSFERASE-RELATED-RELATED"/>
    <property type="match status" value="1"/>
</dbReference>
<name>A0A0E9MQ33_9SPHN</name>
<sequence length="182" mass="20391">MTDLPVTIRRFKPDDIDAMMRFSRALPEHDLLFLSRDLKHRKVIEAWQEAVEDGFIDSFVAEDGDAIVGTCALVRDPLGWSTHVGEIRLLVSPQLRGQGVGRRLLEEMFKVAVQRDLKKLVAQMTPDQRGAIQLFEEHGFRGEALLKDHVMDRQGSVHDLVILSLDVGRLAAQHEAFGLGGA</sequence>
<protein>
    <submittedName>
        <fullName evidence="4">Putative acetyltransferase</fullName>
    </submittedName>
</protein>
<accession>A0A0E9MQ33</accession>
<dbReference type="InterPro" id="IPR050832">
    <property type="entry name" value="Bact_Acetyltransf"/>
</dbReference>
<evidence type="ECO:0000256" key="2">
    <source>
        <dbReference type="ARBA" id="ARBA00023315"/>
    </source>
</evidence>
<dbReference type="Gene3D" id="3.40.630.30">
    <property type="match status" value="1"/>
</dbReference>
<dbReference type="InterPro" id="IPR000182">
    <property type="entry name" value="GNAT_dom"/>
</dbReference>
<dbReference type="GO" id="GO:0016747">
    <property type="term" value="F:acyltransferase activity, transferring groups other than amino-acyl groups"/>
    <property type="evidence" value="ECO:0007669"/>
    <property type="project" value="InterPro"/>
</dbReference>
<comment type="caution">
    <text evidence="4">The sequence shown here is derived from an EMBL/GenBank/DDBJ whole genome shotgun (WGS) entry which is preliminary data.</text>
</comment>
<dbReference type="CDD" id="cd04301">
    <property type="entry name" value="NAT_SF"/>
    <property type="match status" value="1"/>
</dbReference>
<dbReference type="PANTHER" id="PTHR43877:SF1">
    <property type="entry name" value="ACETYLTRANSFERASE"/>
    <property type="match status" value="1"/>
</dbReference>
<dbReference type="SUPFAM" id="SSF55729">
    <property type="entry name" value="Acyl-CoA N-acyltransferases (Nat)"/>
    <property type="match status" value="1"/>
</dbReference>
<reference evidence="4 5" key="1">
    <citation type="submission" date="2015-04" db="EMBL/GenBank/DDBJ databases">
        <title>Whole genome shotgun sequence of Sphingomonas changbaiensis NBRC 104936.</title>
        <authorList>
            <person name="Katano-Makiyama Y."/>
            <person name="Hosoyama A."/>
            <person name="Hashimoto M."/>
            <person name="Noguchi M."/>
            <person name="Tsuchikane K."/>
            <person name="Ohji S."/>
            <person name="Yamazoe A."/>
            <person name="Ichikawa N."/>
            <person name="Kimura A."/>
            <person name="Fujita N."/>
        </authorList>
    </citation>
    <scope>NUCLEOTIDE SEQUENCE [LARGE SCALE GENOMIC DNA]</scope>
    <source>
        <strain evidence="4 5">NBRC 104936</strain>
    </source>
</reference>
<dbReference type="Proteomes" id="UP000033202">
    <property type="component" value="Unassembled WGS sequence"/>
</dbReference>
<feature type="domain" description="N-acetyltransferase" evidence="3">
    <location>
        <begin position="6"/>
        <end position="166"/>
    </location>
</feature>
<evidence type="ECO:0000313" key="4">
    <source>
        <dbReference type="EMBL" id="GAO39608.1"/>
    </source>
</evidence>
<keyword evidence="1 4" id="KW-0808">Transferase</keyword>
<dbReference type="InterPro" id="IPR016181">
    <property type="entry name" value="Acyl_CoA_acyltransferase"/>
</dbReference>
<gene>
    <name evidence="4" type="ORF">SCH01S_35_00430</name>
</gene>
<dbReference type="AlphaFoldDB" id="A0A0E9MQ33"/>
<evidence type="ECO:0000256" key="1">
    <source>
        <dbReference type="ARBA" id="ARBA00022679"/>
    </source>
</evidence>
<keyword evidence="2" id="KW-0012">Acyltransferase</keyword>
<proteinExistence type="predicted"/>
<keyword evidence="5" id="KW-1185">Reference proteome</keyword>